<dbReference type="AlphaFoldDB" id="A0A3P6TM55"/>
<feature type="compositionally biased region" description="Low complexity" evidence="1">
    <location>
        <begin position="83"/>
        <end position="98"/>
    </location>
</feature>
<feature type="compositionally biased region" description="Low complexity" evidence="1">
    <location>
        <begin position="56"/>
        <end position="70"/>
    </location>
</feature>
<accession>A0A3P6TM55</accession>
<evidence type="ECO:0000313" key="2">
    <source>
        <dbReference type="EMBL" id="VDK89242.1"/>
    </source>
</evidence>
<dbReference type="OMA" id="NYEVNFD"/>
<evidence type="ECO:0000256" key="1">
    <source>
        <dbReference type="SAM" id="MobiDB-lite"/>
    </source>
</evidence>
<proteinExistence type="predicted"/>
<dbReference type="OrthoDB" id="5871449at2759"/>
<evidence type="ECO:0000313" key="3">
    <source>
        <dbReference type="Proteomes" id="UP000277928"/>
    </source>
</evidence>
<dbReference type="EMBL" id="UYRX01001336">
    <property type="protein sequence ID" value="VDK89242.1"/>
    <property type="molecule type" value="Genomic_DNA"/>
</dbReference>
<sequence>MSMLYKLDSIVQEEGDDNNVTFRLYGTNIPVKEALTNADDNTTTIVIGHKLPDSVSSNNNNNNNNNSNNNITDVIDNRDERSSSSSSSTTTSESSSSSDNCNGRNYEVNFDTTVSASVILSKKRSISSSKVTDGDHVQTSYFDCTFVSTTFTLQKDEFGQIFDFSKH</sequence>
<protein>
    <submittedName>
        <fullName evidence="2">Uncharacterized protein</fullName>
    </submittedName>
</protein>
<reference evidence="2 3" key="1">
    <citation type="submission" date="2018-08" db="EMBL/GenBank/DDBJ databases">
        <authorList>
            <person name="Laetsch R D."/>
            <person name="Stevens L."/>
            <person name="Kumar S."/>
            <person name="Blaxter L. M."/>
        </authorList>
    </citation>
    <scope>NUCLEOTIDE SEQUENCE [LARGE SCALE GENOMIC DNA]</scope>
</reference>
<name>A0A3P6TM55_LITSI</name>
<feature type="region of interest" description="Disordered" evidence="1">
    <location>
        <begin position="51"/>
        <end position="104"/>
    </location>
</feature>
<organism evidence="2 3">
    <name type="scientific">Litomosoides sigmodontis</name>
    <name type="common">Filarial nematode worm</name>
    <dbReference type="NCBI Taxonomy" id="42156"/>
    <lineage>
        <taxon>Eukaryota</taxon>
        <taxon>Metazoa</taxon>
        <taxon>Ecdysozoa</taxon>
        <taxon>Nematoda</taxon>
        <taxon>Chromadorea</taxon>
        <taxon>Rhabditida</taxon>
        <taxon>Spirurina</taxon>
        <taxon>Spiruromorpha</taxon>
        <taxon>Filarioidea</taxon>
        <taxon>Onchocercidae</taxon>
        <taxon>Litomosoides</taxon>
    </lineage>
</organism>
<gene>
    <name evidence="2" type="ORF">NLS_LOCUS9052</name>
</gene>
<keyword evidence="3" id="KW-1185">Reference proteome</keyword>
<dbReference type="Proteomes" id="UP000277928">
    <property type="component" value="Unassembled WGS sequence"/>
</dbReference>